<evidence type="ECO:0000256" key="1">
    <source>
        <dbReference type="SAM" id="MobiDB-lite"/>
    </source>
</evidence>
<protein>
    <submittedName>
        <fullName evidence="2">Sericin-1 like</fullName>
    </submittedName>
</protein>
<dbReference type="OMA" id="RCCICKD"/>
<dbReference type="OrthoDB" id="1748081at2759"/>
<name>A0A2R6QYD7_ACTCC</name>
<dbReference type="Gramene" id="PSS17391">
    <property type="protein sequence ID" value="PSS17391"/>
    <property type="gene ID" value="CEY00_Acc12178"/>
</dbReference>
<evidence type="ECO:0000313" key="3">
    <source>
        <dbReference type="Proteomes" id="UP000241394"/>
    </source>
</evidence>
<evidence type="ECO:0000313" key="2">
    <source>
        <dbReference type="EMBL" id="PSS17391.1"/>
    </source>
</evidence>
<feature type="region of interest" description="Disordered" evidence="1">
    <location>
        <begin position="96"/>
        <end position="161"/>
    </location>
</feature>
<dbReference type="Proteomes" id="UP000241394">
    <property type="component" value="Chromosome LG11"/>
</dbReference>
<dbReference type="GO" id="GO:0008270">
    <property type="term" value="F:zinc ion binding"/>
    <property type="evidence" value="ECO:0007669"/>
    <property type="project" value="InterPro"/>
</dbReference>
<feature type="region of interest" description="Disordered" evidence="1">
    <location>
        <begin position="53"/>
        <end position="84"/>
    </location>
</feature>
<dbReference type="SUPFAM" id="SSF57756">
    <property type="entry name" value="Retrovirus zinc finger-like domains"/>
    <property type="match status" value="1"/>
</dbReference>
<comment type="caution">
    <text evidence="2">The sequence shown here is derived from an EMBL/GenBank/DDBJ whole genome shotgun (WGS) entry which is preliminary data.</text>
</comment>
<organism evidence="2 3">
    <name type="scientific">Actinidia chinensis var. chinensis</name>
    <name type="common">Chinese soft-hair kiwi</name>
    <dbReference type="NCBI Taxonomy" id="1590841"/>
    <lineage>
        <taxon>Eukaryota</taxon>
        <taxon>Viridiplantae</taxon>
        <taxon>Streptophyta</taxon>
        <taxon>Embryophyta</taxon>
        <taxon>Tracheophyta</taxon>
        <taxon>Spermatophyta</taxon>
        <taxon>Magnoliopsida</taxon>
        <taxon>eudicotyledons</taxon>
        <taxon>Gunneridae</taxon>
        <taxon>Pentapetalae</taxon>
        <taxon>asterids</taxon>
        <taxon>Ericales</taxon>
        <taxon>Actinidiaceae</taxon>
        <taxon>Actinidia</taxon>
    </lineage>
</organism>
<dbReference type="InterPro" id="IPR036875">
    <property type="entry name" value="Znf_CCHC_sf"/>
</dbReference>
<keyword evidence="3" id="KW-1185">Reference proteome</keyword>
<accession>A0A2R6QYD7</accession>
<dbReference type="STRING" id="1590841.A0A2R6QYD7"/>
<dbReference type="EMBL" id="NKQK01000011">
    <property type="protein sequence ID" value="PSS17391.1"/>
    <property type="molecule type" value="Genomic_DNA"/>
</dbReference>
<gene>
    <name evidence="2" type="ORF">CEY00_Acc12178</name>
</gene>
<dbReference type="GO" id="GO:0003676">
    <property type="term" value="F:nucleic acid binding"/>
    <property type="evidence" value="ECO:0007669"/>
    <property type="project" value="InterPro"/>
</dbReference>
<dbReference type="AlphaFoldDB" id="A0A2R6QYD7"/>
<dbReference type="InParanoid" id="A0A2R6QYD7"/>
<proteinExistence type="predicted"/>
<sequence>MHAMAAISYQRDDPEKYCHQFLTKEAYLRTYSENINPMPDEVTWPVVEHDPILPPLITRMPGRPKKNRRREPNEPSPTSQSKRSTTLRCCICKDFGHNKRTCPRYSSGPSGSSNERGTRQGRGTKGSGQSSSQRSNDADGISSNPTENSSNQVHRPGISRD</sequence>
<feature type="compositionally biased region" description="Polar residues" evidence="1">
    <location>
        <begin position="127"/>
        <end position="153"/>
    </location>
</feature>
<reference evidence="3" key="2">
    <citation type="journal article" date="2018" name="BMC Genomics">
        <title>A manually annotated Actinidia chinensis var. chinensis (kiwifruit) genome highlights the challenges associated with draft genomes and gene prediction in plants.</title>
        <authorList>
            <person name="Pilkington S.M."/>
            <person name="Crowhurst R."/>
            <person name="Hilario E."/>
            <person name="Nardozza S."/>
            <person name="Fraser L."/>
            <person name="Peng Y."/>
            <person name="Gunaseelan K."/>
            <person name="Simpson R."/>
            <person name="Tahir J."/>
            <person name="Deroles S.C."/>
            <person name="Templeton K."/>
            <person name="Luo Z."/>
            <person name="Davy M."/>
            <person name="Cheng C."/>
            <person name="McNeilage M."/>
            <person name="Scaglione D."/>
            <person name="Liu Y."/>
            <person name="Zhang Q."/>
            <person name="Datson P."/>
            <person name="De Silva N."/>
            <person name="Gardiner S.E."/>
            <person name="Bassett H."/>
            <person name="Chagne D."/>
            <person name="McCallum J."/>
            <person name="Dzierzon H."/>
            <person name="Deng C."/>
            <person name="Wang Y.Y."/>
            <person name="Barron L."/>
            <person name="Manako K."/>
            <person name="Bowen J."/>
            <person name="Foster T.M."/>
            <person name="Erridge Z.A."/>
            <person name="Tiffin H."/>
            <person name="Waite C.N."/>
            <person name="Davies K.M."/>
            <person name="Grierson E.P."/>
            <person name="Laing W.A."/>
            <person name="Kirk R."/>
            <person name="Chen X."/>
            <person name="Wood M."/>
            <person name="Montefiori M."/>
            <person name="Brummell D.A."/>
            <person name="Schwinn K.E."/>
            <person name="Catanach A."/>
            <person name="Fullerton C."/>
            <person name="Li D."/>
            <person name="Meiyalaghan S."/>
            <person name="Nieuwenhuizen N."/>
            <person name="Read N."/>
            <person name="Prakash R."/>
            <person name="Hunter D."/>
            <person name="Zhang H."/>
            <person name="McKenzie M."/>
            <person name="Knabel M."/>
            <person name="Harris A."/>
            <person name="Allan A.C."/>
            <person name="Gleave A."/>
            <person name="Chen A."/>
            <person name="Janssen B.J."/>
            <person name="Plunkett B."/>
            <person name="Ampomah-Dwamena C."/>
            <person name="Voogd C."/>
            <person name="Leif D."/>
            <person name="Lafferty D."/>
            <person name="Souleyre E.J.F."/>
            <person name="Varkonyi-Gasic E."/>
            <person name="Gambi F."/>
            <person name="Hanley J."/>
            <person name="Yao J.L."/>
            <person name="Cheung J."/>
            <person name="David K.M."/>
            <person name="Warren B."/>
            <person name="Marsh K."/>
            <person name="Snowden K.C."/>
            <person name="Lin-Wang K."/>
            <person name="Brian L."/>
            <person name="Martinez-Sanchez M."/>
            <person name="Wang M."/>
            <person name="Ileperuma N."/>
            <person name="Macnee N."/>
            <person name="Campin R."/>
            <person name="McAtee P."/>
            <person name="Drummond R.S.M."/>
            <person name="Espley R.V."/>
            <person name="Ireland H.S."/>
            <person name="Wu R."/>
            <person name="Atkinson R.G."/>
            <person name="Karunairetnam S."/>
            <person name="Bulley S."/>
            <person name="Chunkath S."/>
            <person name="Hanley Z."/>
            <person name="Storey R."/>
            <person name="Thrimawithana A.H."/>
            <person name="Thomson S."/>
            <person name="David C."/>
            <person name="Testolin R."/>
            <person name="Huang H."/>
            <person name="Hellens R.P."/>
            <person name="Schaffer R.J."/>
        </authorList>
    </citation>
    <scope>NUCLEOTIDE SEQUENCE [LARGE SCALE GENOMIC DNA]</scope>
    <source>
        <strain evidence="3">cv. Red5</strain>
    </source>
</reference>
<reference evidence="2 3" key="1">
    <citation type="submission" date="2017-07" db="EMBL/GenBank/DDBJ databases">
        <title>An improved, manually edited Actinidia chinensis var. chinensis (kiwifruit) genome highlights the challenges associated with draft genomes and gene prediction in plants.</title>
        <authorList>
            <person name="Pilkington S."/>
            <person name="Crowhurst R."/>
            <person name="Hilario E."/>
            <person name="Nardozza S."/>
            <person name="Fraser L."/>
            <person name="Peng Y."/>
            <person name="Gunaseelan K."/>
            <person name="Simpson R."/>
            <person name="Tahir J."/>
            <person name="Deroles S."/>
            <person name="Templeton K."/>
            <person name="Luo Z."/>
            <person name="Davy M."/>
            <person name="Cheng C."/>
            <person name="Mcneilage M."/>
            <person name="Scaglione D."/>
            <person name="Liu Y."/>
            <person name="Zhang Q."/>
            <person name="Datson P."/>
            <person name="De Silva N."/>
            <person name="Gardiner S."/>
            <person name="Bassett H."/>
            <person name="Chagne D."/>
            <person name="Mccallum J."/>
            <person name="Dzierzon H."/>
            <person name="Deng C."/>
            <person name="Wang Y.-Y."/>
            <person name="Barron N."/>
            <person name="Manako K."/>
            <person name="Bowen J."/>
            <person name="Foster T."/>
            <person name="Erridge Z."/>
            <person name="Tiffin H."/>
            <person name="Waite C."/>
            <person name="Davies K."/>
            <person name="Grierson E."/>
            <person name="Laing W."/>
            <person name="Kirk R."/>
            <person name="Chen X."/>
            <person name="Wood M."/>
            <person name="Montefiori M."/>
            <person name="Brummell D."/>
            <person name="Schwinn K."/>
            <person name="Catanach A."/>
            <person name="Fullerton C."/>
            <person name="Li D."/>
            <person name="Meiyalaghan S."/>
            <person name="Nieuwenhuizen N."/>
            <person name="Read N."/>
            <person name="Prakash R."/>
            <person name="Hunter D."/>
            <person name="Zhang H."/>
            <person name="Mckenzie M."/>
            <person name="Knabel M."/>
            <person name="Harris A."/>
            <person name="Allan A."/>
            <person name="Chen A."/>
            <person name="Janssen B."/>
            <person name="Plunkett B."/>
            <person name="Dwamena C."/>
            <person name="Voogd C."/>
            <person name="Leif D."/>
            <person name="Lafferty D."/>
            <person name="Souleyre E."/>
            <person name="Varkonyi-Gasic E."/>
            <person name="Gambi F."/>
            <person name="Hanley J."/>
            <person name="Yao J.-L."/>
            <person name="Cheung J."/>
            <person name="David K."/>
            <person name="Warren B."/>
            <person name="Marsh K."/>
            <person name="Snowden K."/>
            <person name="Lin-Wang K."/>
            <person name="Brian L."/>
            <person name="Martinez-Sanchez M."/>
            <person name="Wang M."/>
            <person name="Ileperuma N."/>
            <person name="Macnee N."/>
            <person name="Campin R."/>
            <person name="Mcatee P."/>
            <person name="Drummond R."/>
            <person name="Espley R."/>
            <person name="Ireland H."/>
            <person name="Wu R."/>
            <person name="Atkinson R."/>
            <person name="Karunairetnam S."/>
            <person name="Bulley S."/>
            <person name="Chunkath S."/>
            <person name="Hanley Z."/>
            <person name="Storey R."/>
            <person name="Thrimawithana A."/>
            <person name="Thomson S."/>
            <person name="David C."/>
            <person name="Testolin R."/>
        </authorList>
    </citation>
    <scope>NUCLEOTIDE SEQUENCE [LARGE SCALE GENOMIC DNA]</scope>
    <source>
        <strain evidence="3">cv. Red5</strain>
        <tissue evidence="2">Young leaf</tissue>
    </source>
</reference>